<organism evidence="1 2">
    <name type="scientific">Racocetra persica</name>
    <dbReference type="NCBI Taxonomy" id="160502"/>
    <lineage>
        <taxon>Eukaryota</taxon>
        <taxon>Fungi</taxon>
        <taxon>Fungi incertae sedis</taxon>
        <taxon>Mucoromycota</taxon>
        <taxon>Glomeromycotina</taxon>
        <taxon>Glomeromycetes</taxon>
        <taxon>Diversisporales</taxon>
        <taxon>Gigasporaceae</taxon>
        <taxon>Racocetra</taxon>
    </lineage>
</organism>
<sequence length="62" mass="7126">ELIERNMMENNTFEQILNTILLNHIEQDIDRLVRDLKVTIGAEFDTVSGSADNQTFSSQNEN</sequence>
<dbReference type="Proteomes" id="UP000789920">
    <property type="component" value="Unassembled WGS sequence"/>
</dbReference>
<dbReference type="EMBL" id="CAJVQC010062503">
    <property type="protein sequence ID" value="CAG8802727.1"/>
    <property type="molecule type" value="Genomic_DNA"/>
</dbReference>
<evidence type="ECO:0000313" key="1">
    <source>
        <dbReference type="EMBL" id="CAG8802727.1"/>
    </source>
</evidence>
<evidence type="ECO:0000313" key="2">
    <source>
        <dbReference type="Proteomes" id="UP000789920"/>
    </source>
</evidence>
<keyword evidence="2" id="KW-1185">Reference proteome</keyword>
<feature type="non-terminal residue" evidence="1">
    <location>
        <position position="1"/>
    </location>
</feature>
<feature type="non-terminal residue" evidence="1">
    <location>
        <position position="62"/>
    </location>
</feature>
<protein>
    <submittedName>
        <fullName evidence="1">24331_t:CDS:1</fullName>
    </submittedName>
</protein>
<accession>A0ACA9RPY3</accession>
<comment type="caution">
    <text evidence="1">The sequence shown here is derived from an EMBL/GenBank/DDBJ whole genome shotgun (WGS) entry which is preliminary data.</text>
</comment>
<name>A0ACA9RPY3_9GLOM</name>
<proteinExistence type="predicted"/>
<reference evidence="1" key="1">
    <citation type="submission" date="2021-06" db="EMBL/GenBank/DDBJ databases">
        <authorList>
            <person name="Kallberg Y."/>
            <person name="Tangrot J."/>
            <person name="Rosling A."/>
        </authorList>
    </citation>
    <scope>NUCLEOTIDE SEQUENCE</scope>
    <source>
        <strain evidence="1">MA461A</strain>
    </source>
</reference>
<gene>
    <name evidence="1" type="ORF">RPERSI_LOCUS21380</name>
</gene>